<feature type="transmembrane region" description="Helical" evidence="2">
    <location>
        <begin position="20"/>
        <end position="38"/>
    </location>
</feature>
<feature type="coiled-coil region" evidence="1">
    <location>
        <begin position="85"/>
        <end position="147"/>
    </location>
</feature>
<protein>
    <submittedName>
        <fullName evidence="3">Uncharacterized protein</fullName>
    </submittedName>
</protein>
<sequence length="183" mass="20274">MALRSTEVGAADAAMQNLMIVSSFFILISLGLLMVIMGQQKEMEILTKKNEALTTATNAISVKLQYEINFKKSLQDIKTSGDQRLQDMEANLPKLTKQLEDKKSEDAACQQQIHLFIVMLGMEPVLLETTKAELASLEETLKSTTATFNAESEVWKQEIISLNAKLSAPSPICKYVTSNETLV</sequence>
<keyword evidence="4" id="KW-1185">Reference proteome</keyword>
<gene>
    <name evidence="3" type="ORF">CCH79_00008702</name>
</gene>
<accession>A0A315UUT0</accession>
<evidence type="ECO:0000256" key="1">
    <source>
        <dbReference type="SAM" id="Coils"/>
    </source>
</evidence>
<evidence type="ECO:0000256" key="2">
    <source>
        <dbReference type="SAM" id="Phobius"/>
    </source>
</evidence>
<evidence type="ECO:0000313" key="3">
    <source>
        <dbReference type="EMBL" id="PWA15171.1"/>
    </source>
</evidence>
<keyword evidence="2" id="KW-0472">Membrane</keyword>
<keyword evidence="2" id="KW-1133">Transmembrane helix</keyword>
<keyword evidence="1" id="KW-0175">Coiled coil</keyword>
<evidence type="ECO:0000313" key="4">
    <source>
        <dbReference type="Proteomes" id="UP000250572"/>
    </source>
</evidence>
<reference evidence="3 4" key="1">
    <citation type="journal article" date="2018" name="G3 (Bethesda)">
        <title>A High-Quality Reference Genome for the Invasive Mosquitofish Gambusia affinis Using a Chicago Library.</title>
        <authorList>
            <person name="Hoffberg S.L."/>
            <person name="Troendle N.J."/>
            <person name="Glenn T.C."/>
            <person name="Mahmud O."/>
            <person name="Louha S."/>
            <person name="Chalopin D."/>
            <person name="Bennetzen J.L."/>
            <person name="Mauricio R."/>
        </authorList>
    </citation>
    <scope>NUCLEOTIDE SEQUENCE [LARGE SCALE GENOMIC DNA]</scope>
    <source>
        <strain evidence="3">NE01/NJP1002.9</strain>
        <tissue evidence="3">Muscle</tissue>
    </source>
</reference>
<dbReference type="AlphaFoldDB" id="A0A315UUT0"/>
<proteinExistence type="predicted"/>
<dbReference type="Proteomes" id="UP000250572">
    <property type="component" value="Unassembled WGS sequence"/>
</dbReference>
<organism evidence="3 4">
    <name type="scientific">Gambusia affinis</name>
    <name type="common">Western mosquitofish</name>
    <name type="synonym">Heterandria affinis</name>
    <dbReference type="NCBI Taxonomy" id="33528"/>
    <lineage>
        <taxon>Eukaryota</taxon>
        <taxon>Metazoa</taxon>
        <taxon>Chordata</taxon>
        <taxon>Craniata</taxon>
        <taxon>Vertebrata</taxon>
        <taxon>Euteleostomi</taxon>
        <taxon>Actinopterygii</taxon>
        <taxon>Neopterygii</taxon>
        <taxon>Teleostei</taxon>
        <taxon>Neoteleostei</taxon>
        <taxon>Acanthomorphata</taxon>
        <taxon>Ovalentaria</taxon>
        <taxon>Atherinomorphae</taxon>
        <taxon>Cyprinodontiformes</taxon>
        <taxon>Poeciliidae</taxon>
        <taxon>Poeciliinae</taxon>
        <taxon>Gambusia</taxon>
    </lineage>
</organism>
<keyword evidence="2" id="KW-0812">Transmembrane</keyword>
<comment type="caution">
    <text evidence="3">The sequence shown here is derived from an EMBL/GenBank/DDBJ whole genome shotgun (WGS) entry which is preliminary data.</text>
</comment>
<name>A0A315UUT0_GAMAF</name>
<dbReference type="EMBL" id="NHOQ01002733">
    <property type="protein sequence ID" value="PWA15171.1"/>
    <property type="molecule type" value="Genomic_DNA"/>
</dbReference>